<comment type="caution">
    <text evidence="1">The sequence shown here is derived from an EMBL/GenBank/DDBJ whole genome shotgun (WGS) entry which is preliminary data.</text>
</comment>
<evidence type="ECO:0000313" key="1">
    <source>
        <dbReference type="EMBL" id="MEC5423132.1"/>
    </source>
</evidence>
<evidence type="ECO:0000313" key="2">
    <source>
        <dbReference type="Proteomes" id="UP001335737"/>
    </source>
</evidence>
<dbReference type="Proteomes" id="UP001335737">
    <property type="component" value="Unassembled WGS sequence"/>
</dbReference>
<accession>A0ABU6KCS4</accession>
<dbReference type="RefSeq" id="WP_327606695.1">
    <property type="nucleotide sequence ID" value="NZ_JARZFX010000002.1"/>
</dbReference>
<gene>
    <name evidence="1" type="ORF">QGM71_06410</name>
</gene>
<protein>
    <submittedName>
        <fullName evidence="1">Uncharacterized protein</fullName>
    </submittedName>
</protein>
<proteinExistence type="predicted"/>
<keyword evidence="2" id="KW-1185">Reference proteome</keyword>
<dbReference type="EMBL" id="JARZFX010000002">
    <property type="protein sequence ID" value="MEC5423132.1"/>
    <property type="molecule type" value="Genomic_DNA"/>
</dbReference>
<organism evidence="1 2">
    <name type="scientific">Virgibacillus tibetensis</name>
    <dbReference type="NCBI Taxonomy" id="3042313"/>
    <lineage>
        <taxon>Bacteria</taxon>
        <taxon>Bacillati</taxon>
        <taxon>Bacillota</taxon>
        <taxon>Bacilli</taxon>
        <taxon>Bacillales</taxon>
        <taxon>Bacillaceae</taxon>
        <taxon>Virgibacillus</taxon>
    </lineage>
</organism>
<sequence length="74" mass="8367">MRKHCHLNNIHHVRVNHLSGGASINYGPSIHKNLQANVKINTGEFVIGDEITLGYHPIMKKMRKINLVTKAPFL</sequence>
<name>A0ABU6KCS4_9BACI</name>
<reference evidence="1 2" key="1">
    <citation type="journal article" date="2024" name="Int. J. Syst. Evol. Microbiol.">
        <title>Virgibacillus tibetensis sp. nov., isolated from salt lake on the Tibetan Plateau of China.</title>
        <authorList>
            <person name="Phurbu D."/>
            <person name="Liu Z.-X."/>
            <person name="Wang R."/>
            <person name="Zheng Y.-Y."/>
            <person name="Liu H.-C."/>
            <person name="Zhou Y.-G."/>
            <person name="Yu Y.-J."/>
            <person name="Li A.-H."/>
        </authorList>
    </citation>
    <scope>NUCLEOTIDE SEQUENCE [LARGE SCALE GENOMIC DNA]</scope>
    <source>
        <strain evidence="1 2">C22-A2</strain>
    </source>
</reference>